<proteinExistence type="predicted"/>
<gene>
    <name evidence="2" type="ORF">WJX84_008043</name>
</gene>
<keyword evidence="3" id="KW-1185">Reference proteome</keyword>
<feature type="region of interest" description="Disordered" evidence="1">
    <location>
        <begin position="27"/>
        <end position="101"/>
    </location>
</feature>
<comment type="caution">
    <text evidence="2">The sequence shown here is derived from an EMBL/GenBank/DDBJ whole genome shotgun (WGS) entry which is preliminary data.</text>
</comment>
<organism evidence="2 3">
    <name type="scientific">Apatococcus fuscideae</name>
    <dbReference type="NCBI Taxonomy" id="2026836"/>
    <lineage>
        <taxon>Eukaryota</taxon>
        <taxon>Viridiplantae</taxon>
        <taxon>Chlorophyta</taxon>
        <taxon>core chlorophytes</taxon>
        <taxon>Trebouxiophyceae</taxon>
        <taxon>Chlorellales</taxon>
        <taxon>Chlorellaceae</taxon>
        <taxon>Apatococcus</taxon>
    </lineage>
</organism>
<dbReference type="EMBL" id="JALJOV010001143">
    <property type="protein sequence ID" value="KAK9853397.1"/>
    <property type="molecule type" value="Genomic_DNA"/>
</dbReference>
<dbReference type="AlphaFoldDB" id="A0AAW1SSK8"/>
<feature type="compositionally biased region" description="Polar residues" evidence="1">
    <location>
        <begin position="89"/>
        <end position="101"/>
    </location>
</feature>
<accession>A0AAW1SSK8</accession>
<feature type="region of interest" description="Disordered" evidence="1">
    <location>
        <begin position="164"/>
        <end position="189"/>
    </location>
</feature>
<dbReference type="Proteomes" id="UP001485043">
    <property type="component" value="Unassembled WGS sequence"/>
</dbReference>
<sequence length="511" mass="54965">MAQPFWRPESPDAWELEALSLLLFPGEENFARSQQQPEGGTARPPGAAKSAHSAHSPCPSDRQLSSGRHAARSSANMGPPADLSLPPSILNNGSPHLSSADIISTPESAASFGQVMSLERPAMLLNIPRETGSVSGAKILEPGMHGFLEEQGPGKYGRRAAAHVRTGRWQKRPSGTGASAPDSKACQLHPDHSLRASQLSSLREREVRAAVASLQQSQGDSSSSSIDGLKTLQHLHDLMRLPGNAQTAQADKLRFQSHQGMLVQPGWDAVVPSKFTVKQIHCALDTGSLDQPVDLPGLGQGAQTSLQDLTAIPLDQQGSLLANIGQRVVNARCFIKEWGDGPHQAMLRFAGTVGLLGAVFFTPKGSFHFHGKDLLDSPSRTETRLDDFTQMKKALQPDAGQIAMAHSVQQQAFIELGRLQAEQARIVSRTQLNDVWHGPASYGASCTATLLEQVAELRENALLQQETLRHACRVCLWQRLPPETPGAATALKGCPTHPEAHCLSHDVATYL</sequence>
<protein>
    <submittedName>
        <fullName evidence="2">Uncharacterized protein</fullName>
    </submittedName>
</protein>
<evidence type="ECO:0000313" key="2">
    <source>
        <dbReference type="EMBL" id="KAK9853397.1"/>
    </source>
</evidence>
<evidence type="ECO:0000256" key="1">
    <source>
        <dbReference type="SAM" id="MobiDB-lite"/>
    </source>
</evidence>
<reference evidence="2 3" key="1">
    <citation type="journal article" date="2024" name="Nat. Commun.">
        <title>Phylogenomics reveals the evolutionary origins of lichenization in chlorophyte algae.</title>
        <authorList>
            <person name="Puginier C."/>
            <person name="Libourel C."/>
            <person name="Otte J."/>
            <person name="Skaloud P."/>
            <person name="Haon M."/>
            <person name="Grisel S."/>
            <person name="Petersen M."/>
            <person name="Berrin J.G."/>
            <person name="Delaux P.M."/>
            <person name="Dal Grande F."/>
            <person name="Keller J."/>
        </authorList>
    </citation>
    <scope>NUCLEOTIDE SEQUENCE [LARGE SCALE GENOMIC DNA]</scope>
    <source>
        <strain evidence="2 3">SAG 2523</strain>
    </source>
</reference>
<evidence type="ECO:0000313" key="3">
    <source>
        <dbReference type="Proteomes" id="UP001485043"/>
    </source>
</evidence>
<name>A0AAW1SSK8_9CHLO</name>